<keyword evidence="3 6" id="KW-0812">Transmembrane</keyword>
<feature type="transmembrane region" description="Helical" evidence="6">
    <location>
        <begin position="165"/>
        <end position="185"/>
    </location>
</feature>
<evidence type="ECO:0000313" key="9">
    <source>
        <dbReference type="Proteomes" id="UP001199469"/>
    </source>
</evidence>
<accession>A0ABS8PDM8</accession>
<dbReference type="Gene3D" id="1.20.1250.20">
    <property type="entry name" value="MFS general substrate transporter like domains"/>
    <property type="match status" value="2"/>
</dbReference>
<dbReference type="InterPro" id="IPR050382">
    <property type="entry name" value="MFS_Na/Anion_cotransporter"/>
</dbReference>
<keyword evidence="5 6" id="KW-0472">Membrane</keyword>
<dbReference type="InterPro" id="IPR011701">
    <property type="entry name" value="MFS"/>
</dbReference>
<dbReference type="PROSITE" id="PS50850">
    <property type="entry name" value="MFS"/>
    <property type="match status" value="1"/>
</dbReference>
<dbReference type="PANTHER" id="PTHR11662">
    <property type="entry name" value="SOLUTE CARRIER FAMILY 17"/>
    <property type="match status" value="1"/>
</dbReference>
<dbReference type="Proteomes" id="UP001199469">
    <property type="component" value="Unassembled WGS sequence"/>
</dbReference>
<feature type="transmembrane region" description="Helical" evidence="6">
    <location>
        <begin position="360"/>
        <end position="383"/>
    </location>
</feature>
<dbReference type="SUPFAM" id="SSF103473">
    <property type="entry name" value="MFS general substrate transporter"/>
    <property type="match status" value="1"/>
</dbReference>
<reference evidence="8 9" key="1">
    <citation type="submission" date="2021-11" db="EMBL/GenBank/DDBJ databases">
        <title>Draft genome sequence of Actinomycetospora sp. SF1 isolated from the rhizosphere soil.</title>
        <authorList>
            <person name="Duangmal K."/>
            <person name="Chantavorakit T."/>
        </authorList>
    </citation>
    <scope>NUCLEOTIDE SEQUENCE [LARGE SCALE GENOMIC DNA]</scope>
    <source>
        <strain evidence="8 9">TBRC 5722</strain>
    </source>
</reference>
<feature type="transmembrane region" description="Helical" evidence="6">
    <location>
        <begin position="229"/>
        <end position="250"/>
    </location>
</feature>
<comment type="subcellular location">
    <subcellularLocation>
        <location evidence="1">Cell membrane</location>
        <topology evidence="1">Multi-pass membrane protein</topology>
    </subcellularLocation>
</comment>
<feature type="transmembrane region" description="Helical" evidence="6">
    <location>
        <begin position="75"/>
        <end position="102"/>
    </location>
</feature>
<dbReference type="EMBL" id="JAJNDB010000005">
    <property type="protein sequence ID" value="MCD2196382.1"/>
    <property type="molecule type" value="Genomic_DNA"/>
</dbReference>
<comment type="caution">
    <text evidence="8">The sequence shown here is derived from an EMBL/GenBank/DDBJ whole genome shotgun (WGS) entry which is preliminary data.</text>
</comment>
<keyword evidence="2" id="KW-1003">Cell membrane</keyword>
<feature type="domain" description="Major facilitator superfamily (MFS) profile" evidence="7">
    <location>
        <begin position="9"/>
        <end position="415"/>
    </location>
</feature>
<evidence type="ECO:0000259" key="7">
    <source>
        <dbReference type="PROSITE" id="PS50850"/>
    </source>
</evidence>
<gene>
    <name evidence="8" type="ORF">LQ327_23690</name>
</gene>
<evidence type="ECO:0000256" key="5">
    <source>
        <dbReference type="ARBA" id="ARBA00023136"/>
    </source>
</evidence>
<name>A0ABS8PDM8_9PSEU</name>
<evidence type="ECO:0000256" key="6">
    <source>
        <dbReference type="SAM" id="Phobius"/>
    </source>
</evidence>
<feature type="transmembrane region" description="Helical" evidence="6">
    <location>
        <begin position="43"/>
        <end position="63"/>
    </location>
</feature>
<feature type="transmembrane region" description="Helical" evidence="6">
    <location>
        <begin position="389"/>
        <end position="409"/>
    </location>
</feature>
<dbReference type="PANTHER" id="PTHR11662:SF399">
    <property type="entry name" value="FI19708P1-RELATED"/>
    <property type="match status" value="1"/>
</dbReference>
<dbReference type="InterPro" id="IPR020846">
    <property type="entry name" value="MFS_dom"/>
</dbReference>
<feature type="transmembrane region" description="Helical" evidence="6">
    <location>
        <begin position="262"/>
        <end position="287"/>
    </location>
</feature>
<dbReference type="InterPro" id="IPR036259">
    <property type="entry name" value="MFS_trans_sf"/>
</dbReference>
<evidence type="ECO:0000256" key="3">
    <source>
        <dbReference type="ARBA" id="ARBA00022692"/>
    </source>
</evidence>
<dbReference type="Pfam" id="PF07690">
    <property type="entry name" value="MFS_1"/>
    <property type="match status" value="1"/>
</dbReference>
<keyword evidence="4 6" id="KW-1133">Transmembrane helix</keyword>
<feature type="transmembrane region" description="Helical" evidence="6">
    <location>
        <begin position="326"/>
        <end position="348"/>
    </location>
</feature>
<protein>
    <submittedName>
        <fullName evidence="8">MFS transporter</fullName>
    </submittedName>
</protein>
<dbReference type="RefSeq" id="WP_230738227.1">
    <property type="nucleotide sequence ID" value="NZ_JAJNDB010000005.1"/>
</dbReference>
<feature type="transmembrane region" description="Helical" evidence="6">
    <location>
        <begin position="299"/>
        <end position="320"/>
    </location>
</feature>
<evidence type="ECO:0000313" key="8">
    <source>
        <dbReference type="EMBL" id="MCD2196382.1"/>
    </source>
</evidence>
<feature type="transmembrane region" description="Helical" evidence="6">
    <location>
        <begin position="132"/>
        <end position="153"/>
    </location>
</feature>
<proteinExistence type="predicted"/>
<keyword evidence="9" id="KW-1185">Reference proteome</keyword>
<organism evidence="8 9">
    <name type="scientific">Actinomycetospora endophytica</name>
    <dbReference type="NCBI Taxonomy" id="2291215"/>
    <lineage>
        <taxon>Bacteria</taxon>
        <taxon>Bacillati</taxon>
        <taxon>Actinomycetota</taxon>
        <taxon>Actinomycetes</taxon>
        <taxon>Pseudonocardiales</taxon>
        <taxon>Pseudonocardiaceae</taxon>
        <taxon>Actinomycetospora</taxon>
    </lineage>
</organism>
<feature type="transmembrane region" description="Helical" evidence="6">
    <location>
        <begin position="6"/>
        <end position="22"/>
    </location>
</feature>
<evidence type="ECO:0000256" key="1">
    <source>
        <dbReference type="ARBA" id="ARBA00004651"/>
    </source>
</evidence>
<dbReference type="InterPro" id="IPR000849">
    <property type="entry name" value="Sugar_P_transporter"/>
</dbReference>
<evidence type="ECO:0000256" key="2">
    <source>
        <dbReference type="ARBA" id="ARBA00022475"/>
    </source>
</evidence>
<sequence>MPTRFRWATIALIVALIVINYIDRSAISYAVTPLQKEFGISTAEYGIVSSVFAIGYMVFAFLSGPLVDRFGTRRVLLTAILLFSLCTALTPLAGGFVGLLLIRLVLGAAEAPAFPAASRTASRWLPRAERGFALSLIGGVAVSGSLLIAGPLLTQLIGAIGWRGMFWTMCALGLLWAVVAAGLLASTPDDSRRVNDAERALIAAGQDAAEQQSAPRRTDWRSLFTNRNLWIVAVGYFSWGFMFWGFMYWLPQYLSTAFGLSLKAVGAFAIAPWAVGIVGALIGGFLVDRIYRRTRSVRSRFTIMGVALLLSGASLIPVFLDPTLTVALISISAGVGFGFVTGGIWWVASIDAEPSQPATAAGFADAAFALAGIVAPLAMGFIVAGTGTFTSGFITMSILAVIGALAMLLGTREPSHSDGAPTPARTEAEAV</sequence>
<evidence type="ECO:0000256" key="4">
    <source>
        <dbReference type="ARBA" id="ARBA00022989"/>
    </source>
</evidence>
<dbReference type="PIRSF" id="PIRSF002808">
    <property type="entry name" value="Hexose_phosphate_transp"/>
    <property type="match status" value="1"/>
</dbReference>